<feature type="signal peptide" evidence="1">
    <location>
        <begin position="1"/>
        <end position="27"/>
    </location>
</feature>
<keyword evidence="3" id="KW-1185">Reference proteome</keyword>
<dbReference type="EMBL" id="JAIVFL010000001">
    <property type="protein sequence ID" value="MCI4673514.1"/>
    <property type="molecule type" value="Genomic_DNA"/>
</dbReference>
<dbReference type="Proteomes" id="UP001139068">
    <property type="component" value="Unassembled WGS sequence"/>
</dbReference>
<evidence type="ECO:0000256" key="1">
    <source>
        <dbReference type="SAM" id="SignalP"/>
    </source>
</evidence>
<proteinExistence type="predicted"/>
<protein>
    <submittedName>
        <fullName evidence="2">Uncharacterized protein</fullName>
    </submittedName>
</protein>
<comment type="caution">
    <text evidence="2">The sequence shown here is derived from an EMBL/GenBank/DDBJ whole genome shotgun (WGS) entry which is preliminary data.</text>
</comment>
<dbReference type="RefSeq" id="WP_243070044.1">
    <property type="nucleotide sequence ID" value="NZ_JAIVFL010000001.1"/>
</dbReference>
<reference evidence="2" key="1">
    <citation type="journal article" date="2022" name="ISME J.">
        <title>Identification of active gaseous-alkane degraders at natural gas seeps.</title>
        <authorList>
            <person name="Farhan Ul Haque M."/>
            <person name="Hernandez M."/>
            <person name="Crombie A.T."/>
            <person name="Murrell J.C."/>
        </authorList>
    </citation>
    <scope>NUCLEOTIDE SEQUENCE</scope>
    <source>
        <strain evidence="2">ANDR5</strain>
    </source>
</reference>
<evidence type="ECO:0000313" key="3">
    <source>
        <dbReference type="Proteomes" id="UP001139068"/>
    </source>
</evidence>
<sequence>MRTGGGVAMVGAVVGSLVLAVPPAAHATGTALAGTYDVVGPSSLLDTWTITPQCSEVSIGCESDVHSPLIDGQAFYRGGNTWVMTLTGLVPVCPDKTNAKGAMIYQWDAVSLEGQLTAVQRGVCQMTRPGQSQIAFRLVKAAG</sequence>
<feature type="chain" id="PRO_5045445612" evidence="1">
    <location>
        <begin position="28"/>
        <end position="143"/>
    </location>
</feature>
<organism evidence="2 3">
    <name type="scientific">Candidatus Mycolicibacterium alkanivorans</name>
    <dbReference type="NCBI Taxonomy" id="2954114"/>
    <lineage>
        <taxon>Bacteria</taxon>
        <taxon>Bacillati</taxon>
        <taxon>Actinomycetota</taxon>
        <taxon>Actinomycetes</taxon>
        <taxon>Mycobacteriales</taxon>
        <taxon>Mycobacteriaceae</taxon>
        <taxon>Mycolicibacterium</taxon>
    </lineage>
</organism>
<keyword evidence="1" id="KW-0732">Signal</keyword>
<gene>
    <name evidence="2" type="ORF">K9U37_00525</name>
</gene>
<accession>A0ABS9YQF7</accession>
<name>A0ABS9YQF7_9MYCO</name>
<evidence type="ECO:0000313" key="2">
    <source>
        <dbReference type="EMBL" id="MCI4673514.1"/>
    </source>
</evidence>